<dbReference type="InterPro" id="IPR041581">
    <property type="entry name" value="Glyoxalase_6"/>
</dbReference>
<evidence type="ECO:0000313" key="3">
    <source>
        <dbReference type="Proteomes" id="UP000291832"/>
    </source>
</evidence>
<dbReference type="InterPro" id="IPR029068">
    <property type="entry name" value="Glyas_Bleomycin-R_OHBP_Dase"/>
</dbReference>
<dbReference type="Pfam" id="PF18029">
    <property type="entry name" value="Glyoxalase_6"/>
    <property type="match status" value="1"/>
</dbReference>
<dbReference type="PANTHER" id="PTHR35908:SF1">
    <property type="entry name" value="CONSERVED PROTEIN"/>
    <property type="match status" value="1"/>
</dbReference>
<dbReference type="AlphaFoldDB" id="A0A4Q7TJB0"/>
<reference evidence="2 3" key="1">
    <citation type="journal article" date="2015" name="Stand. Genomic Sci.">
        <title>Genomic Encyclopedia of Bacterial and Archaeal Type Strains, Phase III: the genomes of soil and plant-associated and newly described type strains.</title>
        <authorList>
            <person name="Whitman W.B."/>
            <person name="Woyke T."/>
            <person name="Klenk H.P."/>
            <person name="Zhou Y."/>
            <person name="Lilburn T.G."/>
            <person name="Beck B.J."/>
            <person name="De Vos P."/>
            <person name="Vandamme P."/>
            <person name="Eisen J.A."/>
            <person name="Garrity G."/>
            <person name="Hugenholtz P."/>
            <person name="Kyrpides N.C."/>
        </authorList>
    </citation>
    <scope>NUCLEOTIDE SEQUENCE [LARGE SCALE GENOMIC DNA]</scope>
    <source>
        <strain evidence="2 3">RF6</strain>
    </source>
</reference>
<protein>
    <recommendedName>
        <fullName evidence="1">Glyoxalase-like domain-containing protein</fullName>
    </recommendedName>
</protein>
<dbReference type="OrthoDB" id="1645442at2"/>
<sequence length="121" mass="12905">MSENAPLGSLYGVVFECPVPAELAAFYRAVLGGVLDPDDDEWVDLILPGGGLRLGFQRVPAYVPPEWPGDSGAQQAHLDIAVGDLDAAEQSLIALGARLMDTQATFRVYVDPVGHPFCTVH</sequence>
<evidence type="ECO:0000259" key="1">
    <source>
        <dbReference type="Pfam" id="PF18029"/>
    </source>
</evidence>
<dbReference type="Proteomes" id="UP000291832">
    <property type="component" value="Unassembled WGS sequence"/>
</dbReference>
<feature type="domain" description="Glyoxalase-like" evidence="1">
    <location>
        <begin position="13"/>
        <end position="119"/>
    </location>
</feature>
<accession>A0A4Q7TJB0</accession>
<dbReference type="EMBL" id="SHKI01000008">
    <property type="protein sequence ID" value="RZT60533.1"/>
    <property type="molecule type" value="Genomic_DNA"/>
</dbReference>
<dbReference type="Gene3D" id="3.10.180.10">
    <property type="entry name" value="2,3-Dihydroxybiphenyl 1,2-Dioxygenase, domain 1"/>
    <property type="match status" value="1"/>
</dbReference>
<dbReference type="PANTHER" id="PTHR35908">
    <property type="entry name" value="HYPOTHETICAL FUSION PROTEIN"/>
    <property type="match status" value="1"/>
</dbReference>
<name>A0A4Q7TJB0_9MICO</name>
<comment type="caution">
    <text evidence="2">The sequence shown here is derived from an EMBL/GenBank/DDBJ whole genome shotgun (WGS) entry which is preliminary data.</text>
</comment>
<dbReference type="CDD" id="cd06587">
    <property type="entry name" value="VOC"/>
    <property type="match status" value="1"/>
</dbReference>
<dbReference type="RefSeq" id="WP_130455510.1">
    <property type="nucleotide sequence ID" value="NZ_QYAG01000003.1"/>
</dbReference>
<gene>
    <name evidence="2" type="ORF">EV139_2978</name>
</gene>
<proteinExistence type="predicted"/>
<dbReference type="SUPFAM" id="SSF54593">
    <property type="entry name" value="Glyoxalase/Bleomycin resistance protein/Dihydroxybiphenyl dioxygenase"/>
    <property type="match status" value="1"/>
</dbReference>
<evidence type="ECO:0000313" key="2">
    <source>
        <dbReference type="EMBL" id="RZT60533.1"/>
    </source>
</evidence>
<organism evidence="2 3">
    <name type="scientific">Leucobacter luti</name>
    <dbReference type="NCBI Taxonomy" id="340320"/>
    <lineage>
        <taxon>Bacteria</taxon>
        <taxon>Bacillati</taxon>
        <taxon>Actinomycetota</taxon>
        <taxon>Actinomycetes</taxon>
        <taxon>Micrococcales</taxon>
        <taxon>Microbacteriaceae</taxon>
        <taxon>Leucobacter</taxon>
    </lineage>
</organism>
<keyword evidence="3" id="KW-1185">Reference proteome</keyword>